<reference evidence="2" key="1">
    <citation type="submission" date="2020-05" db="EMBL/GenBank/DDBJ databases">
        <title>Mycena genomes resolve the evolution of fungal bioluminescence.</title>
        <authorList>
            <person name="Tsai I.J."/>
        </authorList>
    </citation>
    <scope>NUCLEOTIDE SEQUENCE</scope>
    <source>
        <strain evidence="2">171206Taipei</strain>
    </source>
</reference>
<evidence type="ECO:0000256" key="1">
    <source>
        <dbReference type="SAM" id="MobiDB-lite"/>
    </source>
</evidence>
<gene>
    <name evidence="2" type="ORF">MIND_01422000</name>
</gene>
<proteinExistence type="predicted"/>
<dbReference type="AlphaFoldDB" id="A0A8H6VPE0"/>
<dbReference type="RefSeq" id="XP_037212986.1">
    <property type="nucleotide sequence ID" value="XM_037370605.1"/>
</dbReference>
<comment type="caution">
    <text evidence="2">The sequence shown here is derived from an EMBL/GenBank/DDBJ whole genome shotgun (WGS) entry which is preliminary data.</text>
</comment>
<dbReference type="GeneID" id="59353121"/>
<feature type="compositionally biased region" description="Polar residues" evidence="1">
    <location>
        <begin position="159"/>
        <end position="173"/>
    </location>
</feature>
<accession>A0A8H6VPE0</accession>
<feature type="region of interest" description="Disordered" evidence="1">
    <location>
        <begin position="87"/>
        <end position="111"/>
    </location>
</feature>
<sequence>MSSTSTFRPKQPPPPGQIVLSLTQKSSLPPFPPDIGFTSPTKRVLSTQIFPPSGFPALFHLFFLPLPDPSGFAIDIKDPFVESKATNRLGGERRSSGVGWRRSCRGRRKDRGECGLERANERRGTLAYCKRSATYPISPSTHSSHSSNQNSAPKLESIVPQSPFSKKSHNTTPIEPHLCPHTPHPY</sequence>
<evidence type="ECO:0000313" key="2">
    <source>
        <dbReference type="EMBL" id="KAF7288764.1"/>
    </source>
</evidence>
<protein>
    <submittedName>
        <fullName evidence="2">Uncharacterized protein</fullName>
    </submittedName>
</protein>
<organism evidence="2 3">
    <name type="scientific">Mycena indigotica</name>
    <dbReference type="NCBI Taxonomy" id="2126181"/>
    <lineage>
        <taxon>Eukaryota</taxon>
        <taxon>Fungi</taxon>
        <taxon>Dikarya</taxon>
        <taxon>Basidiomycota</taxon>
        <taxon>Agaricomycotina</taxon>
        <taxon>Agaricomycetes</taxon>
        <taxon>Agaricomycetidae</taxon>
        <taxon>Agaricales</taxon>
        <taxon>Marasmiineae</taxon>
        <taxon>Mycenaceae</taxon>
        <taxon>Mycena</taxon>
    </lineage>
</organism>
<feature type="region of interest" description="Disordered" evidence="1">
    <location>
        <begin position="137"/>
        <end position="186"/>
    </location>
</feature>
<dbReference type="Proteomes" id="UP000636479">
    <property type="component" value="Unassembled WGS sequence"/>
</dbReference>
<feature type="region of interest" description="Disordered" evidence="1">
    <location>
        <begin position="1"/>
        <end position="35"/>
    </location>
</feature>
<dbReference type="EMBL" id="JACAZF010000019">
    <property type="protein sequence ID" value="KAF7288764.1"/>
    <property type="molecule type" value="Genomic_DNA"/>
</dbReference>
<keyword evidence="3" id="KW-1185">Reference proteome</keyword>
<evidence type="ECO:0000313" key="3">
    <source>
        <dbReference type="Proteomes" id="UP000636479"/>
    </source>
</evidence>
<name>A0A8H6VPE0_9AGAR</name>
<feature type="compositionally biased region" description="Low complexity" evidence="1">
    <location>
        <begin position="138"/>
        <end position="151"/>
    </location>
</feature>